<dbReference type="EMBL" id="FWWW01000007">
    <property type="protein sequence ID" value="SMB79434.1"/>
    <property type="molecule type" value="Genomic_DNA"/>
</dbReference>
<organism evidence="2 3">
    <name type="scientific">Hymenobacter roseosalivarius DSM 11622</name>
    <dbReference type="NCBI Taxonomy" id="645990"/>
    <lineage>
        <taxon>Bacteria</taxon>
        <taxon>Pseudomonadati</taxon>
        <taxon>Bacteroidota</taxon>
        <taxon>Cytophagia</taxon>
        <taxon>Cytophagales</taxon>
        <taxon>Hymenobacteraceae</taxon>
        <taxon>Hymenobacter</taxon>
    </lineage>
</organism>
<dbReference type="Proteomes" id="UP000192266">
    <property type="component" value="Unassembled WGS sequence"/>
</dbReference>
<feature type="signal peptide" evidence="1">
    <location>
        <begin position="1"/>
        <end position="19"/>
    </location>
</feature>
<sequence length="176" mass="19489">MRKLSTILLLLFCTLVAQAQIAPWTPFAVDNAVVLRVPGRPQPVPDAAHYAPGTPASQVRGYRYSDAAGTYIILRQEKPMDKMYAVDSDHEFYSTAIDQMMHDTRGTLIEEAILVNGPSTAACAHYTVPGGGPRYMGILLVHRVSYQFQYMPNKGVTKDQDAKLWAQFLKSVASIK</sequence>
<reference evidence="2 3" key="1">
    <citation type="submission" date="2017-04" db="EMBL/GenBank/DDBJ databases">
        <authorList>
            <person name="Afonso C.L."/>
            <person name="Miller P.J."/>
            <person name="Scott M.A."/>
            <person name="Spackman E."/>
            <person name="Goraichik I."/>
            <person name="Dimitrov K.M."/>
            <person name="Suarez D.L."/>
            <person name="Swayne D.E."/>
        </authorList>
    </citation>
    <scope>NUCLEOTIDE SEQUENCE [LARGE SCALE GENOMIC DNA]</scope>
    <source>
        <strain evidence="2 3">DSM 11622</strain>
    </source>
</reference>
<keyword evidence="1" id="KW-0732">Signal</keyword>
<keyword evidence="3" id="KW-1185">Reference proteome</keyword>
<proteinExistence type="predicted"/>
<evidence type="ECO:0000313" key="3">
    <source>
        <dbReference type="Proteomes" id="UP000192266"/>
    </source>
</evidence>
<dbReference type="AlphaFoldDB" id="A0A1W1UF74"/>
<protein>
    <submittedName>
        <fullName evidence="2">Uncharacterized protein</fullName>
    </submittedName>
</protein>
<evidence type="ECO:0000313" key="2">
    <source>
        <dbReference type="EMBL" id="SMB79434.1"/>
    </source>
</evidence>
<accession>A0A1W1UF74</accession>
<dbReference type="RefSeq" id="WP_084443045.1">
    <property type="nucleotide sequence ID" value="NZ_FWWW01000007.1"/>
</dbReference>
<feature type="chain" id="PRO_5012438756" evidence="1">
    <location>
        <begin position="20"/>
        <end position="176"/>
    </location>
</feature>
<dbReference type="OrthoDB" id="9836739at2"/>
<gene>
    <name evidence="2" type="ORF">SAMN00120144_3138</name>
</gene>
<evidence type="ECO:0000256" key="1">
    <source>
        <dbReference type="SAM" id="SignalP"/>
    </source>
</evidence>
<name>A0A1W1UF74_9BACT</name>